<feature type="domain" description="Bacterial sugar transferase" evidence="3">
    <location>
        <begin position="111"/>
        <end position="288"/>
    </location>
</feature>
<dbReference type="InterPro" id="IPR003362">
    <property type="entry name" value="Bact_transf"/>
</dbReference>
<accession>A0A3D9V5G5</accession>
<dbReference type="PANTHER" id="PTHR30576">
    <property type="entry name" value="COLANIC BIOSYNTHESIS UDP-GLUCOSE LIPID CARRIER TRANSFERASE"/>
    <property type="match status" value="1"/>
</dbReference>
<dbReference type="Pfam" id="PF02397">
    <property type="entry name" value="Bac_transf"/>
    <property type="match status" value="1"/>
</dbReference>
<dbReference type="EMBL" id="QTUC01000001">
    <property type="protein sequence ID" value="REF35943.1"/>
    <property type="molecule type" value="Genomic_DNA"/>
</dbReference>
<evidence type="ECO:0000256" key="2">
    <source>
        <dbReference type="SAM" id="Phobius"/>
    </source>
</evidence>
<evidence type="ECO:0000313" key="5">
    <source>
        <dbReference type="Proteomes" id="UP000256485"/>
    </source>
</evidence>
<keyword evidence="2" id="KW-0812">Transmembrane</keyword>
<evidence type="ECO:0000256" key="1">
    <source>
        <dbReference type="ARBA" id="ARBA00006464"/>
    </source>
</evidence>
<keyword evidence="2" id="KW-0472">Membrane</keyword>
<proteinExistence type="inferred from homology"/>
<comment type="similarity">
    <text evidence="1">Belongs to the bacterial sugar transferase family.</text>
</comment>
<protein>
    <submittedName>
        <fullName evidence="4">Lipopolysaccharide/colanic/teichoic acid biosynthesis glycosyltransferase</fullName>
    </submittedName>
</protein>
<dbReference type="RefSeq" id="WP_170152521.1">
    <property type="nucleotide sequence ID" value="NZ_QTUC01000001.1"/>
</dbReference>
<dbReference type="Proteomes" id="UP000256485">
    <property type="component" value="Unassembled WGS sequence"/>
</dbReference>
<keyword evidence="5" id="KW-1185">Reference proteome</keyword>
<name>A0A3D9V5G5_THECX</name>
<evidence type="ECO:0000259" key="3">
    <source>
        <dbReference type="Pfam" id="PF02397"/>
    </source>
</evidence>
<dbReference type="AlphaFoldDB" id="A0A3D9V5G5"/>
<dbReference type="PANTHER" id="PTHR30576:SF0">
    <property type="entry name" value="UNDECAPRENYL-PHOSPHATE N-ACETYLGALACTOSAMINYL 1-PHOSPHATE TRANSFERASE-RELATED"/>
    <property type="match status" value="1"/>
</dbReference>
<reference evidence="4 5" key="1">
    <citation type="submission" date="2018-08" db="EMBL/GenBank/DDBJ databases">
        <title>Sequencing the genomes of 1000 actinobacteria strains.</title>
        <authorList>
            <person name="Klenk H.-P."/>
        </authorList>
    </citation>
    <scope>NUCLEOTIDE SEQUENCE [LARGE SCALE GENOMIC DNA]</scope>
    <source>
        <strain evidence="4 5">DSM 22891</strain>
    </source>
</reference>
<comment type="caution">
    <text evidence="4">The sequence shown here is derived from an EMBL/GenBank/DDBJ whole genome shotgun (WGS) entry which is preliminary data.</text>
</comment>
<organism evidence="4 5">
    <name type="scientific">Thermasporomyces composti</name>
    <dbReference type="NCBI Taxonomy" id="696763"/>
    <lineage>
        <taxon>Bacteria</taxon>
        <taxon>Bacillati</taxon>
        <taxon>Actinomycetota</taxon>
        <taxon>Actinomycetes</taxon>
        <taxon>Propionibacteriales</taxon>
        <taxon>Nocardioidaceae</taxon>
        <taxon>Thermasporomyces</taxon>
    </lineage>
</organism>
<evidence type="ECO:0000313" key="4">
    <source>
        <dbReference type="EMBL" id="REF35943.1"/>
    </source>
</evidence>
<keyword evidence="4" id="KW-0808">Transferase</keyword>
<gene>
    <name evidence="4" type="ORF">DFJ64_1336</name>
</gene>
<feature type="transmembrane region" description="Helical" evidence="2">
    <location>
        <begin position="113"/>
        <end position="139"/>
    </location>
</feature>
<keyword evidence="2" id="KW-1133">Transmembrane helix</keyword>
<dbReference type="GO" id="GO:0016780">
    <property type="term" value="F:phosphotransferase activity, for other substituted phosphate groups"/>
    <property type="evidence" value="ECO:0007669"/>
    <property type="project" value="TreeGrafter"/>
</dbReference>
<sequence>MILDETAPVAPAENGLDEELDVVARLPLPPDPHALASVLAYWRPKLILVNASLDAVDYWLLRVCRHHRVQVLVRARPAYGLLGSTHFRRFGGTPWLPLRWPGQRRGAAFCKRLLDIVLVIVSAPVVVPLMLIVGLLVSLDGPPLYVQERVGRGGRRFRLVKFRTMRVRAELATGPVLATPEDPRMTRLGRVLRRYRIDELPQLWNVLCGQMSLVGPRPERPELIRQFRGVPHYDLRHLVRPGLTGIAQLTGGYGASVEEKLRCDLLYVSCWSLGLDLRLLALTVRDLFRGFPRG</sequence>